<protein>
    <submittedName>
        <fullName evidence="1">Uncharacterized protein</fullName>
    </submittedName>
</protein>
<proteinExistence type="predicted"/>
<sequence>MLQEQRKRKVGTLLSMVGPTSPIVTIRVCRGGNGPRPTVDGTQVILEFNSRVLVLFPNPSLSKGADFCKLAFLCFLCLIFAAIVIGISNFASQRSQGSSCTQLHLGREIGSQSIYQRPKNR</sequence>
<comment type="caution">
    <text evidence="1">The sequence shown here is derived from an EMBL/GenBank/DDBJ whole genome shotgun (WGS) entry which is preliminary data.</text>
</comment>
<accession>A0ACC0B5J8</accession>
<dbReference type="EMBL" id="CM044704">
    <property type="protein sequence ID" value="KAI5667903.1"/>
    <property type="molecule type" value="Genomic_DNA"/>
</dbReference>
<keyword evidence="2" id="KW-1185">Reference proteome</keyword>
<reference evidence="2" key="1">
    <citation type="journal article" date="2023" name="Nat. Plants">
        <title>Single-cell RNA sequencing provides a high-resolution roadmap for understanding the multicellular compartmentation of specialized metabolism.</title>
        <authorList>
            <person name="Sun S."/>
            <person name="Shen X."/>
            <person name="Li Y."/>
            <person name="Li Y."/>
            <person name="Wang S."/>
            <person name="Li R."/>
            <person name="Zhang H."/>
            <person name="Shen G."/>
            <person name="Guo B."/>
            <person name="Wei J."/>
            <person name="Xu J."/>
            <person name="St-Pierre B."/>
            <person name="Chen S."/>
            <person name="Sun C."/>
        </authorList>
    </citation>
    <scope>NUCLEOTIDE SEQUENCE [LARGE SCALE GENOMIC DNA]</scope>
</reference>
<evidence type="ECO:0000313" key="1">
    <source>
        <dbReference type="EMBL" id="KAI5667903.1"/>
    </source>
</evidence>
<organism evidence="1 2">
    <name type="scientific">Catharanthus roseus</name>
    <name type="common">Madagascar periwinkle</name>
    <name type="synonym">Vinca rosea</name>
    <dbReference type="NCBI Taxonomy" id="4058"/>
    <lineage>
        <taxon>Eukaryota</taxon>
        <taxon>Viridiplantae</taxon>
        <taxon>Streptophyta</taxon>
        <taxon>Embryophyta</taxon>
        <taxon>Tracheophyta</taxon>
        <taxon>Spermatophyta</taxon>
        <taxon>Magnoliopsida</taxon>
        <taxon>eudicotyledons</taxon>
        <taxon>Gunneridae</taxon>
        <taxon>Pentapetalae</taxon>
        <taxon>asterids</taxon>
        <taxon>lamiids</taxon>
        <taxon>Gentianales</taxon>
        <taxon>Apocynaceae</taxon>
        <taxon>Rauvolfioideae</taxon>
        <taxon>Vinceae</taxon>
        <taxon>Catharanthinae</taxon>
        <taxon>Catharanthus</taxon>
    </lineage>
</organism>
<gene>
    <name evidence="1" type="ORF">M9H77_17756</name>
</gene>
<dbReference type="Proteomes" id="UP001060085">
    <property type="component" value="Linkage Group LG04"/>
</dbReference>
<name>A0ACC0B5J8_CATRO</name>
<evidence type="ECO:0000313" key="2">
    <source>
        <dbReference type="Proteomes" id="UP001060085"/>
    </source>
</evidence>